<keyword evidence="4" id="KW-0067">ATP-binding</keyword>
<reference evidence="8" key="2">
    <citation type="submission" date="2015-01" db="EMBL/GenBank/DDBJ databases">
        <title>Evolutionary Origins and Diversification of the Mycorrhizal Mutualists.</title>
        <authorList>
            <consortium name="DOE Joint Genome Institute"/>
            <consortium name="Mycorrhizal Genomics Consortium"/>
            <person name="Kohler A."/>
            <person name="Kuo A."/>
            <person name="Nagy L.G."/>
            <person name="Floudas D."/>
            <person name="Copeland A."/>
            <person name="Barry K.W."/>
            <person name="Cichocki N."/>
            <person name="Veneault-Fourrey C."/>
            <person name="LaButti K."/>
            <person name="Lindquist E.A."/>
            <person name="Lipzen A."/>
            <person name="Lundell T."/>
            <person name="Morin E."/>
            <person name="Murat C."/>
            <person name="Riley R."/>
            <person name="Ohm R."/>
            <person name="Sun H."/>
            <person name="Tunlid A."/>
            <person name="Henrissat B."/>
            <person name="Grigoriev I.V."/>
            <person name="Hibbett D.S."/>
            <person name="Martin F."/>
        </authorList>
    </citation>
    <scope>NUCLEOTIDE SEQUENCE [LARGE SCALE GENOMIC DNA]</scope>
    <source>
        <strain evidence="8">Zn</strain>
    </source>
</reference>
<gene>
    <name evidence="7" type="ORF">OIDMADRAFT_58393</name>
</gene>
<evidence type="ECO:0000256" key="3">
    <source>
        <dbReference type="ARBA" id="ARBA00022741"/>
    </source>
</evidence>
<sequence>MAVPRALEPRMIRKPPFTVDAPGSEPVAGEAIPRRNARCPDKLTTQPDPEIATVLDIVLQGAKRWGAKAAVGDRKLIRTHEEVKKTKRTVDGEETEVEKKWTYYELGPYTYRSYNQYAALVLQLGAGLRKLGLNPSDKVHLFAQTTPNWLSMAHGCMSQSIPIVTAYDTLGEAGVEYTIQATKAKAIYTDPHLLSTIMNSVKHIKEVEVVIYNSESHNKLKQEDIDNLKAARDNLTIISIEELLQLGADNQVEPVPPSASDIACIMFTSGSTGPPKGVPLAHSAVVAAVSGAHVILGDIIDQRENVLAYLPLAHIFEFVVENLVLYIGGTLGYGSPRTLSDTSVRNCVGDIREFRPTVLVGVPAVWESIKKGLLTRVEKAGAISRTLFWAGYYLKSFLMDRGLPGSGILDRIVFKAPKEATGGRLRFCFNGSSAISEDTLKFISLVITPMVNGYGLTETTAMGVIQDPQAYSATAHGEPPSCVEVKLVSIPELSYFTDRNPPQGEILVRGPAVMKGYYNNPEETAKAMDDQGWFYTGDIGEWDKDGQLKVIDRKKNLVKMLGGEYVALEKLESVYRAAPTIQNVCIYASSQHSRPIAITTLSEPVLKALATELSLSDGDVVRNKTVRARILKELQVTGRTAGLTPMEIVSGAVVVDEEWTPANGMVTATQKLNRRALSEKYRKEIEDCLAQNC</sequence>
<evidence type="ECO:0000313" key="7">
    <source>
        <dbReference type="EMBL" id="KIM96840.1"/>
    </source>
</evidence>
<dbReference type="Proteomes" id="UP000054321">
    <property type="component" value="Unassembled WGS sequence"/>
</dbReference>
<dbReference type="PANTHER" id="PTHR43272">
    <property type="entry name" value="LONG-CHAIN-FATTY-ACID--COA LIGASE"/>
    <property type="match status" value="1"/>
</dbReference>
<comment type="catalytic activity">
    <reaction evidence="5">
        <text>a long-chain fatty acid + ATP + CoA = a long-chain fatty acyl-CoA + AMP + diphosphate</text>
        <dbReference type="Rhea" id="RHEA:15421"/>
        <dbReference type="ChEBI" id="CHEBI:30616"/>
        <dbReference type="ChEBI" id="CHEBI:33019"/>
        <dbReference type="ChEBI" id="CHEBI:57287"/>
        <dbReference type="ChEBI" id="CHEBI:57560"/>
        <dbReference type="ChEBI" id="CHEBI:83139"/>
        <dbReference type="ChEBI" id="CHEBI:456215"/>
        <dbReference type="EC" id="6.2.1.3"/>
    </reaction>
</comment>
<dbReference type="STRING" id="913774.A0A0C3GL35"/>
<evidence type="ECO:0000256" key="2">
    <source>
        <dbReference type="ARBA" id="ARBA00022598"/>
    </source>
</evidence>
<protein>
    <recommendedName>
        <fullName evidence="6">AMP-dependent synthetase/ligase domain-containing protein</fullName>
    </recommendedName>
</protein>
<comment type="similarity">
    <text evidence="1">Belongs to the ATP-dependent AMP-binding enzyme family.</text>
</comment>
<reference evidence="7 8" key="1">
    <citation type="submission" date="2014-04" db="EMBL/GenBank/DDBJ databases">
        <authorList>
            <consortium name="DOE Joint Genome Institute"/>
            <person name="Kuo A."/>
            <person name="Martino E."/>
            <person name="Perotto S."/>
            <person name="Kohler A."/>
            <person name="Nagy L.G."/>
            <person name="Floudas D."/>
            <person name="Copeland A."/>
            <person name="Barry K.W."/>
            <person name="Cichocki N."/>
            <person name="Veneault-Fourrey C."/>
            <person name="LaButti K."/>
            <person name="Lindquist E.A."/>
            <person name="Lipzen A."/>
            <person name="Lundell T."/>
            <person name="Morin E."/>
            <person name="Murat C."/>
            <person name="Sun H."/>
            <person name="Tunlid A."/>
            <person name="Henrissat B."/>
            <person name="Grigoriev I.V."/>
            <person name="Hibbett D.S."/>
            <person name="Martin F."/>
            <person name="Nordberg H.P."/>
            <person name="Cantor M.N."/>
            <person name="Hua S.X."/>
        </authorList>
    </citation>
    <scope>NUCLEOTIDE SEQUENCE [LARGE SCALE GENOMIC DNA]</scope>
    <source>
        <strain evidence="7 8">Zn</strain>
    </source>
</reference>
<dbReference type="InterPro" id="IPR042099">
    <property type="entry name" value="ANL_N_sf"/>
</dbReference>
<dbReference type="EMBL" id="KN832883">
    <property type="protein sequence ID" value="KIM96840.1"/>
    <property type="molecule type" value="Genomic_DNA"/>
</dbReference>
<keyword evidence="2" id="KW-0436">Ligase</keyword>
<name>A0A0C3GL35_OIDMZ</name>
<evidence type="ECO:0000313" key="8">
    <source>
        <dbReference type="Proteomes" id="UP000054321"/>
    </source>
</evidence>
<accession>A0A0C3GL35</accession>
<proteinExistence type="inferred from homology"/>
<dbReference type="GO" id="GO:0004467">
    <property type="term" value="F:long-chain fatty acid-CoA ligase activity"/>
    <property type="evidence" value="ECO:0007669"/>
    <property type="project" value="UniProtKB-EC"/>
</dbReference>
<dbReference type="FunCoup" id="A0A0C3GL35">
    <property type="interactions" value="854"/>
</dbReference>
<feature type="domain" description="AMP-dependent synthetase/ligase" evidence="6">
    <location>
        <begin position="107"/>
        <end position="518"/>
    </location>
</feature>
<dbReference type="OrthoDB" id="1700726at2759"/>
<keyword evidence="3" id="KW-0547">Nucleotide-binding</keyword>
<dbReference type="InParanoid" id="A0A0C3GL35"/>
<dbReference type="GO" id="GO:0005811">
    <property type="term" value="C:lipid droplet"/>
    <property type="evidence" value="ECO:0007669"/>
    <property type="project" value="TreeGrafter"/>
</dbReference>
<evidence type="ECO:0000256" key="5">
    <source>
        <dbReference type="ARBA" id="ARBA00036813"/>
    </source>
</evidence>
<dbReference type="InterPro" id="IPR000873">
    <property type="entry name" value="AMP-dep_synth/lig_dom"/>
</dbReference>
<dbReference type="GO" id="GO:0005886">
    <property type="term" value="C:plasma membrane"/>
    <property type="evidence" value="ECO:0007669"/>
    <property type="project" value="TreeGrafter"/>
</dbReference>
<dbReference type="Gene3D" id="3.40.50.12780">
    <property type="entry name" value="N-terminal domain of ligase-like"/>
    <property type="match status" value="1"/>
</dbReference>
<organism evidence="7 8">
    <name type="scientific">Oidiodendron maius (strain Zn)</name>
    <dbReference type="NCBI Taxonomy" id="913774"/>
    <lineage>
        <taxon>Eukaryota</taxon>
        <taxon>Fungi</taxon>
        <taxon>Dikarya</taxon>
        <taxon>Ascomycota</taxon>
        <taxon>Pezizomycotina</taxon>
        <taxon>Leotiomycetes</taxon>
        <taxon>Leotiomycetes incertae sedis</taxon>
        <taxon>Myxotrichaceae</taxon>
        <taxon>Oidiodendron</taxon>
    </lineage>
</organism>
<evidence type="ECO:0000256" key="1">
    <source>
        <dbReference type="ARBA" id="ARBA00006432"/>
    </source>
</evidence>
<dbReference type="GO" id="GO:0005524">
    <property type="term" value="F:ATP binding"/>
    <property type="evidence" value="ECO:0007669"/>
    <property type="project" value="UniProtKB-KW"/>
</dbReference>
<dbReference type="GO" id="GO:0005783">
    <property type="term" value="C:endoplasmic reticulum"/>
    <property type="evidence" value="ECO:0007669"/>
    <property type="project" value="TreeGrafter"/>
</dbReference>
<dbReference type="PROSITE" id="PS00455">
    <property type="entry name" value="AMP_BINDING"/>
    <property type="match status" value="1"/>
</dbReference>
<dbReference type="InterPro" id="IPR020845">
    <property type="entry name" value="AMP-binding_CS"/>
</dbReference>
<dbReference type="PANTHER" id="PTHR43272:SF83">
    <property type="entry name" value="ACYL-COA SYNTHETASE LONG-CHAIN, ISOFORM J"/>
    <property type="match status" value="1"/>
</dbReference>
<keyword evidence="8" id="KW-1185">Reference proteome</keyword>
<dbReference type="HOGENOM" id="CLU_000022_45_2_1"/>
<dbReference type="SUPFAM" id="SSF56801">
    <property type="entry name" value="Acetyl-CoA synthetase-like"/>
    <property type="match status" value="1"/>
</dbReference>
<evidence type="ECO:0000256" key="4">
    <source>
        <dbReference type="ARBA" id="ARBA00022840"/>
    </source>
</evidence>
<dbReference type="AlphaFoldDB" id="A0A0C3GL35"/>
<evidence type="ECO:0000259" key="6">
    <source>
        <dbReference type="Pfam" id="PF00501"/>
    </source>
</evidence>
<dbReference type="Pfam" id="PF00501">
    <property type="entry name" value="AMP-binding"/>
    <property type="match status" value="1"/>
</dbReference>
<dbReference type="GO" id="GO:0035336">
    <property type="term" value="P:long-chain fatty-acyl-CoA metabolic process"/>
    <property type="evidence" value="ECO:0007669"/>
    <property type="project" value="TreeGrafter"/>
</dbReference>